<evidence type="ECO:0000313" key="2">
    <source>
        <dbReference type="EMBL" id="MCO6044955.1"/>
    </source>
</evidence>
<dbReference type="GO" id="GO:0016747">
    <property type="term" value="F:acyltransferase activity, transferring groups other than amino-acyl groups"/>
    <property type="evidence" value="ECO:0007669"/>
    <property type="project" value="InterPro"/>
</dbReference>
<organism evidence="2 3">
    <name type="scientific">Aeoliella straminimaris</name>
    <dbReference type="NCBI Taxonomy" id="2954799"/>
    <lineage>
        <taxon>Bacteria</taxon>
        <taxon>Pseudomonadati</taxon>
        <taxon>Planctomycetota</taxon>
        <taxon>Planctomycetia</taxon>
        <taxon>Pirellulales</taxon>
        <taxon>Lacipirellulaceae</taxon>
        <taxon>Aeoliella</taxon>
    </lineage>
</organism>
<evidence type="ECO:0000313" key="3">
    <source>
        <dbReference type="Proteomes" id="UP001155241"/>
    </source>
</evidence>
<dbReference type="InterPro" id="IPR000182">
    <property type="entry name" value="GNAT_dom"/>
</dbReference>
<dbReference type="InterPro" id="IPR016181">
    <property type="entry name" value="Acyl_CoA_acyltransferase"/>
</dbReference>
<dbReference type="Gene3D" id="3.40.630.30">
    <property type="match status" value="1"/>
</dbReference>
<reference evidence="2" key="1">
    <citation type="submission" date="2022-06" db="EMBL/GenBank/DDBJ databases">
        <title>Aeoliella straminimaris, a novel planctomycete from sediments.</title>
        <authorList>
            <person name="Vitorino I.R."/>
            <person name="Lage O.M."/>
        </authorList>
    </citation>
    <scope>NUCLEOTIDE SEQUENCE</scope>
    <source>
        <strain evidence="2">ICT_H6.2</strain>
    </source>
</reference>
<dbReference type="Proteomes" id="UP001155241">
    <property type="component" value="Unassembled WGS sequence"/>
</dbReference>
<dbReference type="EMBL" id="JAMXLR010000048">
    <property type="protein sequence ID" value="MCO6044955.1"/>
    <property type="molecule type" value="Genomic_DNA"/>
</dbReference>
<dbReference type="PROSITE" id="PS51186">
    <property type="entry name" value="GNAT"/>
    <property type="match status" value="1"/>
</dbReference>
<gene>
    <name evidence="2" type="ORF">NG895_13680</name>
</gene>
<accession>A0A9X2F9U9</accession>
<proteinExistence type="predicted"/>
<name>A0A9X2F9U9_9BACT</name>
<dbReference type="SUPFAM" id="SSF55729">
    <property type="entry name" value="Acyl-CoA N-acyltransferases (Nat)"/>
    <property type="match status" value="1"/>
</dbReference>
<sequence>MSAASSPAVGTATIRPLSPDDLPQVAAILSQRDEHPWSLESTRWFVQGLDQDKCRAWGAVDGDKLVGLTSFFLRTLYWQGEPHRVAYWANLYIDPAYRAQMLYPRLPMTMLRGIKDAGAEFLYAAVRLQDVARAHSGMGFGEIGPRNVWVRFLRPGHFAAKYKKLPAVTGVLTVPLDACYSLGVSLRGRLAKSHAVEDLAIDEAPLAEMAEMANEAAAGQFAQVWTAEMLAERYAQTREGGAYRILVCRDAADASLESALVYRLAERGAGIQVAVIMDLMHAPGNTDAMVAAVHRLEALAMKAGSEAILYFDALGDAMRDTMRSCGFRQSPEKYTFMVYPKKVRDEHPWLTDMANWNYSFRDHDAF</sequence>
<evidence type="ECO:0000259" key="1">
    <source>
        <dbReference type="PROSITE" id="PS51186"/>
    </source>
</evidence>
<feature type="domain" description="N-acetyltransferase" evidence="1">
    <location>
        <begin position="12"/>
        <end position="168"/>
    </location>
</feature>
<comment type="caution">
    <text evidence="2">The sequence shown here is derived from an EMBL/GenBank/DDBJ whole genome shotgun (WGS) entry which is preliminary data.</text>
</comment>
<dbReference type="RefSeq" id="WP_252853068.1">
    <property type="nucleotide sequence ID" value="NZ_JAMXLR010000048.1"/>
</dbReference>
<keyword evidence="3" id="KW-1185">Reference proteome</keyword>
<dbReference type="Pfam" id="PF13527">
    <property type="entry name" value="Acetyltransf_9"/>
    <property type="match status" value="1"/>
</dbReference>
<protein>
    <submittedName>
        <fullName evidence="2">GNAT family N-acetyltransferase</fullName>
    </submittedName>
</protein>
<dbReference type="AlphaFoldDB" id="A0A9X2F9U9"/>